<feature type="compositionally biased region" description="Acidic residues" evidence="1">
    <location>
        <begin position="296"/>
        <end position="310"/>
    </location>
</feature>
<feature type="compositionally biased region" description="Basic and acidic residues" evidence="1">
    <location>
        <begin position="191"/>
        <end position="201"/>
    </location>
</feature>
<name>A0A9P6JY52_9FUNG</name>
<organism evidence="2 3">
    <name type="scientific">Mortierella hygrophila</name>
    <dbReference type="NCBI Taxonomy" id="979708"/>
    <lineage>
        <taxon>Eukaryota</taxon>
        <taxon>Fungi</taxon>
        <taxon>Fungi incertae sedis</taxon>
        <taxon>Mucoromycota</taxon>
        <taxon>Mortierellomycotina</taxon>
        <taxon>Mortierellomycetes</taxon>
        <taxon>Mortierellales</taxon>
        <taxon>Mortierellaceae</taxon>
        <taxon>Mortierella</taxon>
    </lineage>
</organism>
<reference evidence="2" key="1">
    <citation type="journal article" date="2020" name="Fungal Divers.">
        <title>Resolving the Mortierellaceae phylogeny through synthesis of multi-gene phylogenetics and phylogenomics.</title>
        <authorList>
            <person name="Vandepol N."/>
            <person name="Liber J."/>
            <person name="Desiro A."/>
            <person name="Na H."/>
            <person name="Kennedy M."/>
            <person name="Barry K."/>
            <person name="Grigoriev I.V."/>
            <person name="Miller A.N."/>
            <person name="O'Donnell K."/>
            <person name="Stajich J.E."/>
            <person name="Bonito G."/>
        </authorList>
    </citation>
    <scope>NUCLEOTIDE SEQUENCE</scope>
    <source>
        <strain evidence="2">NRRL 2591</strain>
    </source>
</reference>
<feature type="compositionally biased region" description="Acidic residues" evidence="1">
    <location>
        <begin position="215"/>
        <end position="224"/>
    </location>
</feature>
<dbReference type="Proteomes" id="UP000723463">
    <property type="component" value="Unassembled WGS sequence"/>
</dbReference>
<feature type="region of interest" description="Disordered" evidence="1">
    <location>
        <begin position="250"/>
        <end position="383"/>
    </location>
</feature>
<evidence type="ECO:0000313" key="3">
    <source>
        <dbReference type="Proteomes" id="UP000723463"/>
    </source>
</evidence>
<dbReference type="EMBL" id="JAAAXW010000439">
    <property type="protein sequence ID" value="KAF9537211.1"/>
    <property type="molecule type" value="Genomic_DNA"/>
</dbReference>
<gene>
    <name evidence="2" type="ORF">EC957_008617</name>
</gene>
<feature type="region of interest" description="Disordered" evidence="1">
    <location>
        <begin position="184"/>
        <end position="232"/>
    </location>
</feature>
<protein>
    <submittedName>
        <fullName evidence="2">Uncharacterized protein</fullName>
    </submittedName>
</protein>
<dbReference type="AlphaFoldDB" id="A0A9P6JY52"/>
<evidence type="ECO:0000313" key="2">
    <source>
        <dbReference type="EMBL" id="KAF9537211.1"/>
    </source>
</evidence>
<sequence length="383" mass="43370">MGITEKADVEALETEVSPELLKVCGDFNNYFLYTGESGEGGAIMHLTSREDTLILTVHKHAVKIVEIPAQSKIPSAHITTTNFTIPALFLTKHQQAYLHTYMSALQSLTSTSITIVSDDSILTSTTTTTSTSTNISPENTYNTVATIDLFHYPESDFKDSNRHRAYLGQKSRERATKNFIWRKIQQGAASQKDKERIERKLNQRRNKNSGSSEDNTSDEDEHDNDETYFKDDISDSNIKKSAKKALGLDTISTVPVSPERRSNKRADRRRRPEDDDYNTNIATPSLSSSASSSDEGNNDQDEVDDETFLGEEEHIRFKHNLTFKTDDQSSMSSPRVDLRSWKRAFVQRLDEQDQARSSGTESNGRSKQNKQKQKKNKGSREYY</sequence>
<feature type="compositionally biased region" description="Basic residues" evidence="1">
    <location>
        <begin position="367"/>
        <end position="377"/>
    </location>
</feature>
<comment type="caution">
    <text evidence="2">The sequence shown here is derived from an EMBL/GenBank/DDBJ whole genome shotgun (WGS) entry which is preliminary data.</text>
</comment>
<keyword evidence="3" id="KW-1185">Reference proteome</keyword>
<accession>A0A9P6JY52</accession>
<feature type="compositionally biased region" description="Basic and acidic residues" evidence="1">
    <location>
        <begin position="258"/>
        <end position="273"/>
    </location>
</feature>
<evidence type="ECO:0000256" key="1">
    <source>
        <dbReference type="SAM" id="MobiDB-lite"/>
    </source>
</evidence>
<proteinExistence type="predicted"/>